<keyword evidence="6 8" id="KW-0560">Oxidoreductase</keyword>
<evidence type="ECO:0000256" key="6">
    <source>
        <dbReference type="RuleBase" id="RU364082"/>
    </source>
</evidence>
<evidence type="ECO:0000256" key="3">
    <source>
        <dbReference type="ARBA" id="ARBA00012929"/>
    </source>
</evidence>
<evidence type="ECO:0000256" key="1">
    <source>
        <dbReference type="ARBA" id="ARBA00004781"/>
    </source>
</evidence>
<reference evidence="9" key="1">
    <citation type="journal article" date="2019" name="Int. J. Syst. Evol. Microbiol.">
        <title>The Global Catalogue of Microorganisms (GCM) 10K type strain sequencing project: providing services to taxonomists for standard genome sequencing and annotation.</title>
        <authorList>
            <consortium name="The Broad Institute Genomics Platform"/>
            <consortium name="The Broad Institute Genome Sequencing Center for Infectious Disease"/>
            <person name="Wu L."/>
            <person name="Ma J."/>
        </authorList>
    </citation>
    <scope>NUCLEOTIDE SEQUENCE [LARGE SCALE GENOMIC DNA]</scope>
    <source>
        <strain evidence="9">KCTC 42255</strain>
    </source>
</reference>
<evidence type="ECO:0000256" key="4">
    <source>
        <dbReference type="ARBA" id="ARBA00017099"/>
    </source>
</evidence>
<keyword evidence="6" id="KW-0521">NADP</keyword>
<proteinExistence type="inferred from homology"/>
<dbReference type="Proteomes" id="UP001597357">
    <property type="component" value="Unassembled WGS sequence"/>
</dbReference>
<dbReference type="InterPro" id="IPR036291">
    <property type="entry name" value="NAD(P)-bd_dom_sf"/>
</dbReference>
<comment type="pathway">
    <text evidence="1 6">Carbohydrate biosynthesis; dTDP-L-rhamnose biosynthesis.</text>
</comment>
<dbReference type="Gene3D" id="3.40.50.720">
    <property type="entry name" value="NAD(P)-binding Rossmann-like Domain"/>
    <property type="match status" value="1"/>
</dbReference>
<keyword evidence="9" id="KW-1185">Reference proteome</keyword>
<evidence type="ECO:0000256" key="5">
    <source>
        <dbReference type="ARBA" id="ARBA00048200"/>
    </source>
</evidence>
<gene>
    <name evidence="8" type="primary">rfbD</name>
    <name evidence="8" type="ORF">ACFSQ0_09190</name>
</gene>
<evidence type="ECO:0000256" key="2">
    <source>
        <dbReference type="ARBA" id="ARBA00010944"/>
    </source>
</evidence>
<evidence type="ECO:0000259" key="7">
    <source>
        <dbReference type="Pfam" id="PF04321"/>
    </source>
</evidence>
<dbReference type="PANTHER" id="PTHR10491">
    <property type="entry name" value="DTDP-4-DEHYDRORHAMNOSE REDUCTASE"/>
    <property type="match status" value="1"/>
</dbReference>
<dbReference type="InterPro" id="IPR029903">
    <property type="entry name" value="RmlD-like-bd"/>
</dbReference>
<evidence type="ECO:0000313" key="9">
    <source>
        <dbReference type="Proteomes" id="UP001597357"/>
    </source>
</evidence>
<organism evidence="8 9">
    <name type="scientific">Mesonia sediminis</name>
    <dbReference type="NCBI Taxonomy" id="1703946"/>
    <lineage>
        <taxon>Bacteria</taxon>
        <taxon>Pseudomonadati</taxon>
        <taxon>Bacteroidota</taxon>
        <taxon>Flavobacteriia</taxon>
        <taxon>Flavobacteriales</taxon>
        <taxon>Flavobacteriaceae</taxon>
        <taxon>Mesonia</taxon>
    </lineage>
</organism>
<dbReference type="Gene3D" id="3.90.25.10">
    <property type="entry name" value="UDP-galactose 4-epimerase, domain 1"/>
    <property type="match status" value="1"/>
</dbReference>
<dbReference type="NCBIfam" id="TIGR01214">
    <property type="entry name" value="rmlD"/>
    <property type="match status" value="1"/>
</dbReference>
<dbReference type="EC" id="1.1.1.133" evidence="3 6"/>
<dbReference type="PANTHER" id="PTHR10491:SF4">
    <property type="entry name" value="METHIONINE ADENOSYLTRANSFERASE 2 SUBUNIT BETA"/>
    <property type="match status" value="1"/>
</dbReference>
<dbReference type="SUPFAM" id="SSF51735">
    <property type="entry name" value="NAD(P)-binding Rossmann-fold domains"/>
    <property type="match status" value="1"/>
</dbReference>
<dbReference type="CDD" id="cd05254">
    <property type="entry name" value="dTDP_HR_like_SDR_e"/>
    <property type="match status" value="1"/>
</dbReference>
<comment type="catalytic activity">
    <reaction evidence="5">
        <text>dTDP-beta-L-rhamnose + NADP(+) = dTDP-4-dehydro-beta-L-rhamnose + NADPH + H(+)</text>
        <dbReference type="Rhea" id="RHEA:21796"/>
        <dbReference type="ChEBI" id="CHEBI:15378"/>
        <dbReference type="ChEBI" id="CHEBI:57510"/>
        <dbReference type="ChEBI" id="CHEBI:57783"/>
        <dbReference type="ChEBI" id="CHEBI:58349"/>
        <dbReference type="ChEBI" id="CHEBI:62830"/>
        <dbReference type="EC" id="1.1.1.133"/>
    </reaction>
</comment>
<feature type="domain" description="RmlD-like substrate binding" evidence="7">
    <location>
        <begin position="1"/>
        <end position="279"/>
    </location>
</feature>
<dbReference type="InterPro" id="IPR005913">
    <property type="entry name" value="dTDP_dehydrorham_reduct"/>
</dbReference>
<dbReference type="GO" id="GO:0008831">
    <property type="term" value="F:dTDP-4-dehydrorhamnose reductase activity"/>
    <property type="evidence" value="ECO:0007669"/>
    <property type="project" value="UniProtKB-EC"/>
</dbReference>
<comment type="similarity">
    <text evidence="2 6">Belongs to the dTDP-4-dehydrorhamnose reductase family.</text>
</comment>
<comment type="caution">
    <text evidence="8">The sequence shown here is derived from an EMBL/GenBank/DDBJ whole genome shotgun (WGS) entry which is preliminary data.</text>
</comment>
<evidence type="ECO:0000313" key="8">
    <source>
        <dbReference type="EMBL" id="MFD2698163.1"/>
    </source>
</evidence>
<accession>A0ABW5SEE4</accession>
<protein>
    <recommendedName>
        <fullName evidence="4 6">dTDP-4-dehydrorhamnose reductase</fullName>
        <ecNumber evidence="3 6">1.1.1.133</ecNumber>
    </recommendedName>
</protein>
<dbReference type="RefSeq" id="WP_379047270.1">
    <property type="nucleotide sequence ID" value="NZ_JBHULZ010000041.1"/>
</dbReference>
<dbReference type="EMBL" id="JBHULZ010000041">
    <property type="protein sequence ID" value="MFD2698163.1"/>
    <property type="molecule type" value="Genomic_DNA"/>
</dbReference>
<sequence length="281" mass="31630">MKILVTGAAGQLGQCLQVAAKKYTTLNFCFTDSKELNIASAEAIQSYFEKHNFHYCINAAAYTNVEQAETDINKAFLINAEGVKHLAEACQKHQTKLIHISTDYVFDGEKKSAYTEEDQVNPINVYGASKLKGEQYIQEILKEYYIVRTSWLYSQFGHNFFKTISQKAASGESLKITTQQKGNPTNANDLAAAVLQIILSQKKNYGIYHYSNLGEATWYDFAKAIVERQDKKTMVQASNAYKTKAKRPVNSCLDKGKIIETFDLTIPQWEASLTNLINNES</sequence>
<name>A0ABW5SEE4_9FLAO</name>
<comment type="function">
    <text evidence="6">Catalyzes the reduction of dTDP-6-deoxy-L-lyxo-4-hexulose to yield dTDP-L-rhamnose.</text>
</comment>
<dbReference type="Pfam" id="PF04321">
    <property type="entry name" value="RmlD_sub_bind"/>
    <property type="match status" value="1"/>
</dbReference>